<dbReference type="EMBL" id="CAJOBC010127024">
    <property type="protein sequence ID" value="CAF4598847.1"/>
    <property type="molecule type" value="Genomic_DNA"/>
</dbReference>
<protein>
    <submittedName>
        <fullName evidence="2">Uncharacterized protein</fullName>
    </submittedName>
</protein>
<accession>A0A816F2R1</accession>
<feature type="region of interest" description="Disordered" evidence="1">
    <location>
        <begin position="1"/>
        <end position="23"/>
    </location>
</feature>
<dbReference type="EMBL" id="CAJNOQ010054322">
    <property type="protein sequence ID" value="CAF1657577.1"/>
    <property type="molecule type" value="Genomic_DNA"/>
</dbReference>
<dbReference type="AlphaFoldDB" id="A0A816F2R1"/>
<feature type="non-terminal residue" evidence="2">
    <location>
        <position position="202"/>
    </location>
</feature>
<dbReference type="Proteomes" id="UP000681722">
    <property type="component" value="Unassembled WGS sequence"/>
</dbReference>
<feature type="compositionally biased region" description="Polar residues" evidence="1">
    <location>
        <begin position="94"/>
        <end position="104"/>
    </location>
</feature>
<evidence type="ECO:0000313" key="4">
    <source>
        <dbReference type="Proteomes" id="UP000663829"/>
    </source>
</evidence>
<name>A0A816F2R1_9BILA</name>
<evidence type="ECO:0000313" key="2">
    <source>
        <dbReference type="EMBL" id="CAF1657577.1"/>
    </source>
</evidence>
<feature type="compositionally biased region" description="Polar residues" evidence="1">
    <location>
        <begin position="7"/>
        <end position="20"/>
    </location>
</feature>
<dbReference type="Proteomes" id="UP000663829">
    <property type="component" value="Unassembled WGS sequence"/>
</dbReference>
<evidence type="ECO:0000256" key="1">
    <source>
        <dbReference type="SAM" id="MobiDB-lite"/>
    </source>
</evidence>
<feature type="compositionally biased region" description="Low complexity" evidence="1">
    <location>
        <begin position="79"/>
        <end position="93"/>
    </location>
</feature>
<feature type="region of interest" description="Disordered" evidence="1">
    <location>
        <begin position="77"/>
        <end position="172"/>
    </location>
</feature>
<comment type="caution">
    <text evidence="2">The sequence shown here is derived from an EMBL/GenBank/DDBJ whole genome shotgun (WGS) entry which is preliminary data.</text>
</comment>
<gene>
    <name evidence="2" type="ORF">GPM918_LOCUS45840</name>
    <name evidence="3" type="ORF">SRO942_LOCUS48790</name>
</gene>
<reference evidence="2" key="1">
    <citation type="submission" date="2021-02" db="EMBL/GenBank/DDBJ databases">
        <authorList>
            <person name="Nowell W R."/>
        </authorList>
    </citation>
    <scope>NUCLEOTIDE SEQUENCE</scope>
</reference>
<feature type="non-terminal residue" evidence="2">
    <location>
        <position position="1"/>
    </location>
</feature>
<organism evidence="2 4">
    <name type="scientific">Didymodactylos carnosus</name>
    <dbReference type="NCBI Taxonomy" id="1234261"/>
    <lineage>
        <taxon>Eukaryota</taxon>
        <taxon>Metazoa</taxon>
        <taxon>Spiralia</taxon>
        <taxon>Gnathifera</taxon>
        <taxon>Rotifera</taxon>
        <taxon>Eurotatoria</taxon>
        <taxon>Bdelloidea</taxon>
        <taxon>Philodinida</taxon>
        <taxon>Philodinidae</taxon>
        <taxon>Didymodactylos</taxon>
    </lineage>
</organism>
<evidence type="ECO:0000313" key="3">
    <source>
        <dbReference type="EMBL" id="CAF4598847.1"/>
    </source>
</evidence>
<sequence length="202" mass="23018">VNETRQEIQINPSSSTTTITEPHDSDVNDTIMEIVSKLGRMPTKVRERIWAFFLTITNGLLNNEILAEDLSPSIHRLTKPSSTSTHPITTTDSFHSSMIGTTSSTIRIDTDPTRRRTTSIATNVDRIPPSPRSSSTKPKRPLTINDMNYYSDDDEPPRKKRQPPPQKRVSNILGRIENMLKPFEQYTKQYLVPHIEGEPYEE</sequence>
<keyword evidence="4" id="KW-1185">Reference proteome</keyword>
<proteinExistence type="predicted"/>